<keyword evidence="4" id="KW-0813">Transport</keyword>
<reference evidence="17" key="1">
    <citation type="journal article" date="2017" name="Nat. Ecol. Evol.">
        <title>Genome expansion and lineage-specific genetic innovations in the forest pathogenic fungi Armillaria.</title>
        <authorList>
            <person name="Sipos G."/>
            <person name="Prasanna A.N."/>
            <person name="Walter M.C."/>
            <person name="O'Connor E."/>
            <person name="Balint B."/>
            <person name="Krizsan K."/>
            <person name="Kiss B."/>
            <person name="Hess J."/>
            <person name="Varga T."/>
            <person name="Slot J."/>
            <person name="Riley R."/>
            <person name="Boka B."/>
            <person name="Rigling D."/>
            <person name="Barry K."/>
            <person name="Lee J."/>
            <person name="Mihaltcheva S."/>
            <person name="LaButti K."/>
            <person name="Lipzen A."/>
            <person name="Waldron R."/>
            <person name="Moloney N.M."/>
            <person name="Sperisen C."/>
            <person name="Kredics L."/>
            <person name="Vagvoelgyi C."/>
            <person name="Patrignani A."/>
            <person name="Fitzpatrick D."/>
            <person name="Nagy I."/>
            <person name="Doyle S."/>
            <person name="Anderson J.B."/>
            <person name="Grigoriev I.V."/>
            <person name="Gueldener U."/>
            <person name="Muensterkoetter M."/>
            <person name="Nagy L.G."/>
        </authorList>
    </citation>
    <scope>NUCLEOTIDE SEQUENCE [LARGE SCALE GENOMIC DNA]</scope>
    <source>
        <strain evidence="17">C18/9</strain>
    </source>
</reference>
<feature type="transmembrane region" description="Helical" evidence="12">
    <location>
        <begin position="620"/>
        <end position="642"/>
    </location>
</feature>
<feature type="coiled-coil region" evidence="10">
    <location>
        <begin position="276"/>
        <end position="303"/>
    </location>
</feature>
<feature type="domain" description="CSC1/OSCA1-like N-terminal transmembrane" evidence="14">
    <location>
        <begin position="33"/>
        <end position="158"/>
    </location>
</feature>
<evidence type="ECO:0000256" key="3">
    <source>
        <dbReference type="ARBA" id="ARBA00009269"/>
    </source>
</evidence>
<dbReference type="InterPro" id="IPR003864">
    <property type="entry name" value="CSC1/OSCA1-like_7TM"/>
</dbReference>
<dbReference type="HAMAP" id="MF_00573">
    <property type="entry name" value="Ribosomal_eL33"/>
    <property type="match status" value="1"/>
</dbReference>
<dbReference type="Pfam" id="PF02714">
    <property type="entry name" value="RSN1_7TM"/>
    <property type="match status" value="1"/>
</dbReference>
<feature type="transmembrane region" description="Helical" evidence="12">
    <location>
        <begin position="362"/>
        <end position="385"/>
    </location>
</feature>
<evidence type="ECO:0000259" key="14">
    <source>
        <dbReference type="Pfam" id="PF13967"/>
    </source>
</evidence>
<feature type="compositionally biased region" description="Polar residues" evidence="11">
    <location>
        <begin position="828"/>
        <end position="842"/>
    </location>
</feature>
<dbReference type="OMA" id="VVCAWAF"/>
<feature type="transmembrane region" description="Helical" evidence="12">
    <location>
        <begin position="557"/>
        <end position="580"/>
    </location>
</feature>
<evidence type="ECO:0000256" key="2">
    <source>
        <dbReference type="ARBA" id="ARBA00007779"/>
    </source>
</evidence>
<dbReference type="GO" id="GO:0003735">
    <property type="term" value="F:structural constituent of ribosome"/>
    <property type="evidence" value="ECO:0007669"/>
    <property type="project" value="InterPro"/>
</dbReference>
<keyword evidence="17" id="KW-1185">Reference proteome</keyword>
<feature type="transmembrane region" description="Helical" evidence="12">
    <location>
        <begin position="138"/>
        <end position="159"/>
    </location>
</feature>
<evidence type="ECO:0000313" key="16">
    <source>
        <dbReference type="EMBL" id="SJK97826.1"/>
    </source>
</evidence>
<dbReference type="PANTHER" id="PTHR13018">
    <property type="entry name" value="PROBABLE MEMBRANE PROTEIN DUF221-RELATED"/>
    <property type="match status" value="1"/>
</dbReference>
<keyword evidence="10" id="KW-0175">Coiled coil</keyword>
<comment type="similarity">
    <text evidence="3">Belongs to the eukaryotic ribosomal protein eL33 family.</text>
</comment>
<feature type="transmembrane region" description="Helical" evidence="12">
    <location>
        <begin position="93"/>
        <end position="113"/>
    </location>
</feature>
<evidence type="ECO:0000313" key="17">
    <source>
        <dbReference type="Proteomes" id="UP000219338"/>
    </source>
</evidence>
<evidence type="ECO:0000256" key="8">
    <source>
        <dbReference type="ARBA" id="ARBA00023136"/>
    </source>
</evidence>
<evidence type="ECO:0000256" key="7">
    <source>
        <dbReference type="ARBA" id="ARBA00022989"/>
    </source>
</evidence>
<feature type="compositionally biased region" description="Basic and acidic residues" evidence="11">
    <location>
        <begin position="921"/>
        <end position="934"/>
    </location>
</feature>
<dbReference type="GO" id="GO:0005886">
    <property type="term" value="C:plasma membrane"/>
    <property type="evidence" value="ECO:0007669"/>
    <property type="project" value="TreeGrafter"/>
</dbReference>
<dbReference type="GO" id="GO:0006412">
    <property type="term" value="P:translation"/>
    <property type="evidence" value="ECO:0007669"/>
    <property type="project" value="InterPro"/>
</dbReference>
<feature type="transmembrane region" description="Helical" evidence="12">
    <location>
        <begin position="405"/>
        <end position="428"/>
    </location>
</feature>
<dbReference type="OrthoDB" id="2150324at2759"/>
<dbReference type="FunFam" id="2.40.10.190:FF:000001">
    <property type="entry name" value="60S ribosomal protein L35a"/>
    <property type="match status" value="1"/>
</dbReference>
<dbReference type="Pfam" id="PF13967">
    <property type="entry name" value="RSN1_TM"/>
    <property type="match status" value="1"/>
</dbReference>
<dbReference type="InterPro" id="IPR009000">
    <property type="entry name" value="Transl_B-barrel_sf"/>
</dbReference>
<protein>
    <submittedName>
        <fullName evidence="16">Uncharacterized protein</fullName>
    </submittedName>
</protein>
<evidence type="ECO:0000256" key="1">
    <source>
        <dbReference type="ARBA" id="ARBA00004141"/>
    </source>
</evidence>
<comment type="subcellular location">
    <subcellularLocation>
        <location evidence="1">Membrane</location>
        <topology evidence="1">Multi-pass membrane protein</topology>
    </subcellularLocation>
</comment>
<dbReference type="AlphaFoldDB" id="A0A284QMY4"/>
<feature type="domain" description="CSC1/OSCA1-like cytosolic" evidence="15">
    <location>
        <begin position="183"/>
        <end position="346"/>
    </location>
</feature>
<evidence type="ECO:0000256" key="10">
    <source>
        <dbReference type="SAM" id="Coils"/>
    </source>
</evidence>
<dbReference type="Gene3D" id="2.40.10.190">
    <property type="entry name" value="translation elongation factor selb, chain A, domain 4"/>
    <property type="match status" value="1"/>
</dbReference>
<feature type="transmembrane region" description="Helical" evidence="12">
    <location>
        <begin position="648"/>
        <end position="667"/>
    </location>
</feature>
<sequence>MGGLDDAGDILNTNSRTLAPAAVGSQVVLMSVISIIYEPKVKYHVGNKPPPRINDSVLFGWLPPLIHTKEPELVEKIGLDAVTFLRFLRLMRWLFAGVAVLTCGILIPINVVYNLKKVDSKNRDILSMLTIRDVSGNLLFVHVTVSYLITALIIALVHINWAQVVRLRREWYRSPEYLQSFYARTLTVRHVPKKYQSDMGIKDIFESVHVPYPTTSVHIGRRVGKLPELIEYHNDTVRELEQYLVKYLKGGKIGKRRPTVRIGSHCGLGGTTHDAIEFYTAKLKRTEAAIEEYRSQIDTRKAENYGFASMAAVPYAHIVAKILNKKHPKGTDIDLAPNPKDIIWENMNKSEGELARKKLTGFLFLALVCFFNTVPLFIISVLANLDSLTAYVTFLAEWSNSSPTSFAFVSGVLPPAVSGLFGFFLPVIMRWLTQYMGALTHSRLDRAVVARYFAFLVISQLIIFTLIGVIFNSVKQIVAQVGKKSFNEIISNLDTLPDTINRTYIDQASYWLTFFPLRGFLVVFDLAQIINLLWLSFKTHVFGRTPRDIREWTQPPIFPYAVYYGNTLFMGSVGLIFAPLAPLVPLAAAIVFWMSSFVYKYQLMFVFVSKVETGGRMWNLVMNRLLFCVSLMQALLILTIGLQYGFKSLQWLITIPPIIIVIAYKIYANKVFDTAFRYYNPSEEELRLAKVHSERADNKGNKLGKRFGHPALHADLFTPMLHANMMPLLGQVYKGKIGRDQAKLDEYGGQKMDAQVVEGGIRIAAIDQRDLEYDPVQYQRDRGELDWDARSINSTAMLDSGPSNTNFYGSSTTLLNGYDRDRYLAGGKSSTPGENFELTTMDSPREPLLSPRSQMYYQQQQGLDSTQSLALSIPPTMYNDGAMREAPVHRPQGSQSSVYAGVPMDRTMSPFQQERSGSPFVEHRSGSPLDERTASPRPYAGQQRQYSHDRGPSGGSGNMAGRGAYRGRVLGHKRAKRNTRPNTSLLQIEGVATKEDAQFYLGKRVAYVYKAKREVKGSKVRVIWGRVTRPHGSSGVVKSKFRSNLPPRAFGASVRVMLYPSTI</sequence>
<feature type="transmembrane region" description="Helical" evidence="12">
    <location>
        <begin position="18"/>
        <end position="37"/>
    </location>
</feature>
<evidence type="ECO:0000256" key="12">
    <source>
        <dbReference type="SAM" id="Phobius"/>
    </source>
</evidence>
<dbReference type="InterPro" id="IPR027815">
    <property type="entry name" value="CSC1/OSCA1-like_cyt"/>
</dbReference>
<dbReference type="GO" id="GO:0005840">
    <property type="term" value="C:ribosome"/>
    <property type="evidence" value="ECO:0007669"/>
    <property type="project" value="UniProtKB-KW"/>
</dbReference>
<dbReference type="GO" id="GO:1990904">
    <property type="term" value="C:ribonucleoprotein complex"/>
    <property type="evidence" value="ECO:0007669"/>
    <property type="project" value="UniProtKB-KW"/>
</dbReference>
<evidence type="ECO:0000256" key="6">
    <source>
        <dbReference type="ARBA" id="ARBA00022980"/>
    </source>
</evidence>
<name>A0A284QMY4_ARMOS</name>
<evidence type="ECO:0000256" key="4">
    <source>
        <dbReference type="ARBA" id="ARBA00022448"/>
    </source>
</evidence>
<dbReference type="InterPro" id="IPR045122">
    <property type="entry name" value="Csc1-like"/>
</dbReference>
<keyword evidence="6" id="KW-0689">Ribosomal protein</keyword>
<accession>A0A284QMY4</accession>
<dbReference type="Proteomes" id="UP000219338">
    <property type="component" value="Unassembled WGS sequence"/>
</dbReference>
<keyword evidence="7 12" id="KW-1133">Transmembrane helix</keyword>
<evidence type="ECO:0000256" key="11">
    <source>
        <dbReference type="SAM" id="MobiDB-lite"/>
    </source>
</evidence>
<feature type="region of interest" description="Disordered" evidence="11">
    <location>
        <begin position="826"/>
        <end position="847"/>
    </location>
</feature>
<keyword evidence="8 12" id="KW-0472">Membrane</keyword>
<feature type="region of interest" description="Disordered" evidence="11">
    <location>
        <begin position="880"/>
        <end position="963"/>
    </location>
</feature>
<dbReference type="PANTHER" id="PTHR13018:SF149">
    <property type="entry name" value="DOMAIN PROTEIN, PUTATIVE (AFU_ORTHOLOGUE AFUA_3G11660)-RELATED"/>
    <property type="match status" value="1"/>
</dbReference>
<proteinExistence type="inferred from homology"/>
<comment type="similarity">
    <text evidence="2">Belongs to the CSC1 (TC 1.A.17) family.</text>
</comment>
<dbReference type="InterPro" id="IPR038661">
    <property type="entry name" value="Ribosomal_eL33_sf"/>
</dbReference>
<dbReference type="SUPFAM" id="SSF50447">
    <property type="entry name" value="Translation proteins"/>
    <property type="match status" value="1"/>
</dbReference>
<dbReference type="InterPro" id="IPR001780">
    <property type="entry name" value="Ribosomal_eL33"/>
</dbReference>
<dbReference type="Pfam" id="PF14703">
    <property type="entry name" value="PHM7_cyt"/>
    <property type="match status" value="1"/>
</dbReference>
<feature type="domain" description="CSC1/OSCA1-like 7TM region" evidence="13">
    <location>
        <begin position="357"/>
        <end position="639"/>
    </location>
</feature>
<keyword evidence="5 12" id="KW-0812">Transmembrane</keyword>
<evidence type="ECO:0000259" key="15">
    <source>
        <dbReference type="Pfam" id="PF14703"/>
    </source>
</evidence>
<organism evidence="16 17">
    <name type="scientific">Armillaria ostoyae</name>
    <name type="common">Armillaria root rot fungus</name>
    <dbReference type="NCBI Taxonomy" id="47428"/>
    <lineage>
        <taxon>Eukaryota</taxon>
        <taxon>Fungi</taxon>
        <taxon>Dikarya</taxon>
        <taxon>Basidiomycota</taxon>
        <taxon>Agaricomycotina</taxon>
        <taxon>Agaricomycetes</taxon>
        <taxon>Agaricomycetidae</taxon>
        <taxon>Agaricales</taxon>
        <taxon>Marasmiineae</taxon>
        <taxon>Physalacriaceae</taxon>
        <taxon>Armillaria</taxon>
    </lineage>
</organism>
<keyword evidence="9" id="KW-0687">Ribonucleoprotein</keyword>
<dbReference type="InterPro" id="IPR032880">
    <property type="entry name" value="CSC1/OSCA1-like_N"/>
</dbReference>
<dbReference type="GO" id="GO:0005227">
    <property type="term" value="F:calcium-activated cation channel activity"/>
    <property type="evidence" value="ECO:0007669"/>
    <property type="project" value="InterPro"/>
</dbReference>
<evidence type="ECO:0000256" key="9">
    <source>
        <dbReference type="ARBA" id="ARBA00023274"/>
    </source>
</evidence>
<feature type="transmembrane region" description="Helical" evidence="12">
    <location>
        <begin position="449"/>
        <end position="471"/>
    </location>
</feature>
<gene>
    <name evidence="16" type="ORF">ARMOST_01081</name>
</gene>
<evidence type="ECO:0000256" key="5">
    <source>
        <dbReference type="ARBA" id="ARBA00022692"/>
    </source>
</evidence>
<dbReference type="Pfam" id="PF01247">
    <property type="entry name" value="Ribosomal_L35Ae"/>
    <property type="match status" value="1"/>
</dbReference>
<feature type="transmembrane region" description="Helical" evidence="12">
    <location>
        <begin position="586"/>
        <end position="608"/>
    </location>
</feature>
<dbReference type="STRING" id="47428.A0A284QMY4"/>
<evidence type="ECO:0000259" key="13">
    <source>
        <dbReference type="Pfam" id="PF02714"/>
    </source>
</evidence>
<feature type="transmembrane region" description="Helical" evidence="12">
    <location>
        <begin position="519"/>
        <end position="537"/>
    </location>
</feature>
<dbReference type="EMBL" id="FUEG01000001">
    <property type="protein sequence ID" value="SJK97826.1"/>
    <property type="molecule type" value="Genomic_DNA"/>
</dbReference>